<dbReference type="RefSeq" id="WP_094368923.1">
    <property type="nucleotide sequence ID" value="NZ_NOJY02000010.1"/>
</dbReference>
<dbReference type="AlphaFoldDB" id="A0A371J533"/>
<gene>
    <name evidence="2" type="ORF">CHL78_007525</name>
</gene>
<organism evidence="2 3">
    <name type="scientific">Romboutsia weinsteinii</name>
    <dbReference type="NCBI Taxonomy" id="2020949"/>
    <lineage>
        <taxon>Bacteria</taxon>
        <taxon>Bacillati</taxon>
        <taxon>Bacillota</taxon>
        <taxon>Clostridia</taxon>
        <taxon>Peptostreptococcales</taxon>
        <taxon>Peptostreptococcaceae</taxon>
        <taxon>Romboutsia</taxon>
    </lineage>
</organism>
<dbReference type="CDD" id="cd00038">
    <property type="entry name" value="CAP_ED"/>
    <property type="match status" value="1"/>
</dbReference>
<evidence type="ECO:0000259" key="1">
    <source>
        <dbReference type="PROSITE" id="PS50042"/>
    </source>
</evidence>
<dbReference type="InterPro" id="IPR036390">
    <property type="entry name" value="WH_DNA-bd_sf"/>
</dbReference>
<comment type="caution">
    <text evidence="2">The sequence shown here is derived from an EMBL/GenBank/DDBJ whole genome shotgun (WGS) entry which is preliminary data.</text>
</comment>
<dbReference type="InterPro" id="IPR050397">
    <property type="entry name" value="Env_Response_Regulators"/>
</dbReference>
<name>A0A371J533_9FIRM</name>
<dbReference type="EMBL" id="NOJY02000010">
    <property type="protein sequence ID" value="RDY27845.1"/>
    <property type="molecule type" value="Genomic_DNA"/>
</dbReference>
<dbReference type="GO" id="GO:0003700">
    <property type="term" value="F:DNA-binding transcription factor activity"/>
    <property type="evidence" value="ECO:0007669"/>
    <property type="project" value="TreeGrafter"/>
</dbReference>
<dbReference type="PANTHER" id="PTHR24567:SF26">
    <property type="entry name" value="REGULATORY PROTEIN YEIL"/>
    <property type="match status" value="1"/>
</dbReference>
<evidence type="ECO:0000313" key="3">
    <source>
        <dbReference type="Proteomes" id="UP000215694"/>
    </source>
</evidence>
<proteinExistence type="predicted"/>
<dbReference type="GO" id="GO:0005829">
    <property type="term" value="C:cytosol"/>
    <property type="evidence" value="ECO:0007669"/>
    <property type="project" value="TreeGrafter"/>
</dbReference>
<keyword evidence="3" id="KW-1185">Reference proteome</keyword>
<dbReference type="OrthoDB" id="581021at2"/>
<protein>
    <recommendedName>
        <fullName evidence="1">Cyclic nucleotide-binding domain-containing protein</fullName>
    </recommendedName>
</protein>
<dbReference type="InterPro" id="IPR000595">
    <property type="entry name" value="cNMP-bd_dom"/>
</dbReference>
<accession>A0A371J533</accession>
<dbReference type="SUPFAM" id="SSF51206">
    <property type="entry name" value="cAMP-binding domain-like"/>
    <property type="match status" value="1"/>
</dbReference>
<feature type="domain" description="Cyclic nucleotide-binding" evidence="1">
    <location>
        <begin position="26"/>
        <end position="135"/>
    </location>
</feature>
<sequence length="237" mass="27589">MKKIEDLFVIDSYYNELKLHKLFDKDMKENIKLFKYERNEYLCQEGEDMPYFLFLIEGKAKLFKTLPNGRAVLLSFYKPLKVIGDIEIIKNQATSGSIQALTECYCLAIDMKKARKELTNDKKFLKFTCESLAEKLFVISMNSTINLLYPLENRLASYINELLVTVKYLDSNQYVNFDENLVDLAELLGSSYRHLLRTLNGLCKKGVLEKDDIGYRVINHKLLIELSGDLYQDAKFL</sequence>
<dbReference type="PROSITE" id="PS50042">
    <property type="entry name" value="CNMP_BINDING_3"/>
    <property type="match status" value="1"/>
</dbReference>
<evidence type="ECO:0000313" key="2">
    <source>
        <dbReference type="EMBL" id="RDY27845.1"/>
    </source>
</evidence>
<dbReference type="SUPFAM" id="SSF46785">
    <property type="entry name" value="Winged helix' DNA-binding domain"/>
    <property type="match status" value="1"/>
</dbReference>
<reference evidence="2 3" key="1">
    <citation type="journal article" date="2017" name="Genome Announc.">
        <title>Draft Genome Sequence of Romboutsia weinsteinii sp. nov. Strain CCRI-19649(T) Isolated from Surface Water.</title>
        <authorList>
            <person name="Maheux A.F."/>
            <person name="Boudreau D.K."/>
            <person name="Berube E."/>
            <person name="Boissinot M."/>
            <person name="Cantin P."/>
            <person name="Raymond F."/>
            <person name="Corbeil J."/>
            <person name="Omar R.F."/>
            <person name="Bergeron M.G."/>
        </authorList>
    </citation>
    <scope>NUCLEOTIDE SEQUENCE [LARGE SCALE GENOMIC DNA]</scope>
    <source>
        <strain evidence="2 3">CCRI-19649</strain>
    </source>
</reference>
<dbReference type="PANTHER" id="PTHR24567">
    <property type="entry name" value="CRP FAMILY TRANSCRIPTIONAL REGULATORY PROTEIN"/>
    <property type="match status" value="1"/>
</dbReference>
<dbReference type="InterPro" id="IPR014710">
    <property type="entry name" value="RmlC-like_jellyroll"/>
</dbReference>
<dbReference type="Proteomes" id="UP000215694">
    <property type="component" value="Unassembled WGS sequence"/>
</dbReference>
<dbReference type="SMART" id="SM00100">
    <property type="entry name" value="cNMP"/>
    <property type="match status" value="1"/>
</dbReference>
<dbReference type="InterPro" id="IPR018490">
    <property type="entry name" value="cNMP-bd_dom_sf"/>
</dbReference>
<dbReference type="Gene3D" id="2.60.120.10">
    <property type="entry name" value="Jelly Rolls"/>
    <property type="match status" value="1"/>
</dbReference>
<dbReference type="Pfam" id="PF00027">
    <property type="entry name" value="cNMP_binding"/>
    <property type="match status" value="1"/>
</dbReference>